<keyword evidence="2" id="KW-0442">Lipid degradation</keyword>
<reference evidence="4" key="2">
    <citation type="journal article" date="2023" name="Science">
        <title>Genomic signatures of disease resistance in endangered staghorn corals.</title>
        <authorList>
            <person name="Vollmer S.V."/>
            <person name="Selwyn J.D."/>
            <person name="Despard B.A."/>
            <person name="Roesel C.L."/>
        </authorList>
    </citation>
    <scope>NUCLEOTIDE SEQUENCE</scope>
    <source>
        <strain evidence="4">K2</strain>
    </source>
</reference>
<keyword evidence="5" id="KW-1185">Reference proteome</keyword>
<proteinExistence type="predicted"/>
<gene>
    <name evidence="4" type="ORF">P5673_003109</name>
</gene>
<name>A0AAD9R2R1_ACRCE</name>
<dbReference type="PANTHER" id="PTHR45792:SF8">
    <property type="entry name" value="DIACYLGLYCEROL LIPASE-ALPHA"/>
    <property type="match status" value="1"/>
</dbReference>
<organism evidence="4 5">
    <name type="scientific">Acropora cervicornis</name>
    <name type="common">Staghorn coral</name>
    <dbReference type="NCBI Taxonomy" id="6130"/>
    <lineage>
        <taxon>Eukaryota</taxon>
        <taxon>Metazoa</taxon>
        <taxon>Cnidaria</taxon>
        <taxon>Anthozoa</taxon>
        <taxon>Hexacorallia</taxon>
        <taxon>Scleractinia</taxon>
        <taxon>Astrocoeniina</taxon>
        <taxon>Acroporidae</taxon>
        <taxon>Acropora</taxon>
    </lineage>
</organism>
<evidence type="ECO:0000256" key="1">
    <source>
        <dbReference type="ARBA" id="ARBA00022801"/>
    </source>
</evidence>
<dbReference type="InterPro" id="IPR052214">
    <property type="entry name" value="DAG_Lipase-Related"/>
</dbReference>
<dbReference type="Proteomes" id="UP001249851">
    <property type="component" value="Unassembled WGS sequence"/>
</dbReference>
<sequence>MWLPVPSNFIGEVTGLTKGESPLRYMAEGNLDTVVSSSTPVSVEKLYPAGRILQLEERISFRAETPQVDAMWADKENYTKIVIHPDMLSDHMPDRVMKALATVAIGVQGDCSLQDV</sequence>
<accession>A0AAD9R2R1</accession>
<dbReference type="EMBL" id="JARQWQ010000005">
    <property type="protein sequence ID" value="KAK2571720.1"/>
    <property type="molecule type" value="Genomic_DNA"/>
</dbReference>
<dbReference type="AlphaFoldDB" id="A0AAD9R2R1"/>
<reference evidence="4" key="1">
    <citation type="journal article" date="2023" name="G3 (Bethesda)">
        <title>Whole genome assembly and annotation of the endangered Caribbean coral Acropora cervicornis.</title>
        <authorList>
            <person name="Selwyn J.D."/>
            <person name="Vollmer S.V."/>
        </authorList>
    </citation>
    <scope>NUCLEOTIDE SEQUENCE</scope>
    <source>
        <strain evidence="4">K2</strain>
    </source>
</reference>
<keyword evidence="1" id="KW-0378">Hydrolase</keyword>
<evidence type="ECO:0000256" key="3">
    <source>
        <dbReference type="ARBA" id="ARBA00023098"/>
    </source>
</evidence>
<evidence type="ECO:0000256" key="2">
    <source>
        <dbReference type="ARBA" id="ARBA00022963"/>
    </source>
</evidence>
<dbReference type="GO" id="GO:0016298">
    <property type="term" value="F:lipase activity"/>
    <property type="evidence" value="ECO:0007669"/>
    <property type="project" value="TreeGrafter"/>
</dbReference>
<dbReference type="PANTHER" id="PTHR45792">
    <property type="entry name" value="DIACYLGLYCEROL LIPASE HOMOLOG-RELATED"/>
    <property type="match status" value="1"/>
</dbReference>
<keyword evidence="3" id="KW-0443">Lipid metabolism</keyword>
<protein>
    <submittedName>
        <fullName evidence="4">Diacylglycerol lipase-beta</fullName>
    </submittedName>
</protein>
<evidence type="ECO:0000313" key="5">
    <source>
        <dbReference type="Proteomes" id="UP001249851"/>
    </source>
</evidence>
<dbReference type="GO" id="GO:0016042">
    <property type="term" value="P:lipid catabolic process"/>
    <property type="evidence" value="ECO:0007669"/>
    <property type="project" value="UniProtKB-KW"/>
</dbReference>
<comment type="caution">
    <text evidence="4">The sequence shown here is derived from an EMBL/GenBank/DDBJ whole genome shotgun (WGS) entry which is preliminary data.</text>
</comment>
<evidence type="ECO:0000313" key="4">
    <source>
        <dbReference type="EMBL" id="KAK2571720.1"/>
    </source>
</evidence>